<dbReference type="InterPro" id="IPR056843">
    <property type="entry name" value="THADA-like_TPR"/>
</dbReference>
<evidence type="ECO:0008006" key="9">
    <source>
        <dbReference type="Google" id="ProtNLM"/>
    </source>
</evidence>
<dbReference type="InterPro" id="IPR019442">
    <property type="entry name" value="THADA/TRM732_DUF2428"/>
</dbReference>
<gene>
    <name evidence="7" type="ORF">WJX74_007694</name>
</gene>
<evidence type="ECO:0000256" key="2">
    <source>
        <dbReference type="ARBA" id="ARBA00022694"/>
    </source>
</evidence>
<keyword evidence="8" id="KW-1185">Reference proteome</keyword>
<evidence type="ECO:0000313" key="8">
    <source>
        <dbReference type="Proteomes" id="UP001438707"/>
    </source>
</evidence>
<dbReference type="InterPro" id="IPR051954">
    <property type="entry name" value="tRNA_methyltransferase_THADA"/>
</dbReference>
<protein>
    <recommendedName>
        <fullName evidence="9">DUF2428 domain-containing protein</fullName>
    </recommendedName>
</protein>
<evidence type="ECO:0000259" key="4">
    <source>
        <dbReference type="Pfam" id="PF10350"/>
    </source>
</evidence>
<dbReference type="Pfam" id="PF25150">
    <property type="entry name" value="TPR_Trm732"/>
    <property type="match status" value="1"/>
</dbReference>
<dbReference type="GO" id="GO:0030488">
    <property type="term" value="P:tRNA methylation"/>
    <property type="evidence" value="ECO:0007669"/>
    <property type="project" value="TreeGrafter"/>
</dbReference>
<keyword evidence="2" id="KW-0819">tRNA processing</keyword>
<feature type="region of interest" description="Disordered" evidence="3">
    <location>
        <begin position="1559"/>
        <end position="1585"/>
    </location>
</feature>
<proteinExistence type="inferred from homology"/>
<dbReference type="EMBL" id="JALJOS010000015">
    <property type="protein sequence ID" value="KAK9830798.1"/>
    <property type="molecule type" value="Genomic_DNA"/>
</dbReference>
<evidence type="ECO:0000256" key="1">
    <source>
        <dbReference type="ARBA" id="ARBA00010409"/>
    </source>
</evidence>
<name>A0AAW1RB00_9CHLO</name>
<accession>A0AAW1RB00</accession>
<dbReference type="InterPro" id="IPR016024">
    <property type="entry name" value="ARM-type_fold"/>
</dbReference>
<dbReference type="Pfam" id="PF25151">
    <property type="entry name" value="TPR_Trm732_C"/>
    <property type="match status" value="1"/>
</dbReference>
<organism evidence="7 8">
    <name type="scientific">Apatococcus lobatus</name>
    <dbReference type="NCBI Taxonomy" id="904363"/>
    <lineage>
        <taxon>Eukaryota</taxon>
        <taxon>Viridiplantae</taxon>
        <taxon>Chlorophyta</taxon>
        <taxon>core chlorophytes</taxon>
        <taxon>Trebouxiophyceae</taxon>
        <taxon>Chlorellales</taxon>
        <taxon>Chlorellaceae</taxon>
        <taxon>Apatococcus</taxon>
    </lineage>
</organism>
<feature type="region of interest" description="Disordered" evidence="3">
    <location>
        <begin position="362"/>
        <end position="382"/>
    </location>
</feature>
<feature type="domain" description="tRNA (32-2'-O)-methyltransferase regulator THADA-like C-terminal TPR repeats region" evidence="6">
    <location>
        <begin position="1338"/>
        <end position="1502"/>
    </location>
</feature>
<dbReference type="PANTHER" id="PTHR14387:SF0">
    <property type="entry name" value="DUF2428 DOMAIN-CONTAINING PROTEIN"/>
    <property type="match status" value="1"/>
</dbReference>
<dbReference type="PANTHER" id="PTHR14387">
    <property type="entry name" value="THADA/DEATH RECEPTOR INTERACTING PROTEIN"/>
    <property type="match status" value="1"/>
</dbReference>
<sequence length="2133" mass="230287">MGTKLRKQQLKKEWTENGTHFPEAYAEKVQLFLKDVEGNTVAQDFGLELAQLLSLRSTFAEQAALKILMGKLKAFALLLDCNNADGSSSFMDACLLMSSMLFLPKSQPIHRQLLSGLLQVDGNQQQEAVMNSLKQQVISNASDLDSMVNEGRFDFADSISSLLAMPRLQDVTRFTAAPALSGLAQGLLCIVAIPSTGSSKHISPCLADQAQEAISCMYSLISRCPESLLGDSGCHAILAAAGALQAAITGTVLPRETRAAGAVAFSAALQMPHVHPAVTALHVAKACCPNQNFQQPGVMPERMGFLQKARRGKQGSVLDSLMADTEQIAQICLLRGLVSGLPTAVWLVRLYRIEHVAGNRPTHNTSASAADDVDAAKTPCSNSKQQETRQSWCLLTDGMLPLACRLAEEATDVHAQFHAQVLISSCLLQMLECRKAVRAAGWTDHGRMQQDALLLKDLSSSSSTMQESLLDAQHPPQQPSMHLDLDNFSLHSQQQGSLMRLMWAHWEDPLPQTVKQVHTAFGLLLDLNADCGLPATPNAAPSSRSWELHESLALKLLQLRGHRKGKYGPLAGLVPRMGAQALLELEPNLVTSCMEAMQQDAVCKSASSLLAALLSNLWLQLHALHPGNDEVAIAAWEEAWIPPMLQLLAVADDRMRSHLSIYAMPVPLGKCPASILQLLVQLLHPATSELLAAQVPSVIAVLKTARQLQLMDGLSQVTVPGHEPLGLPHTLLEQAVIHSSESLRIDVMQLACLHPRSTAFPGVAELRIVAQSVSLNMRGEGAGLRSKWLTLLNQLLHRINVASHAALHRQAMRTTSRHPPDGAAADERGLSEQQSFLDWLSRLILASLYPGAASQRKVTALMILNLIQQEWFPTCCQESGMATAASKAPGQSIASRPSTSERPSSAAGQVFEPFCQGFMGAAMVQSLLGCLIDGWTRLRDACGTALLQMPTPLPAYEGAAAMQALLSSAVGLLQSPRVRESDAGSRLLAIIFQKHVVQQGWSLNCAECSRPSVAICSADGDRPAPVMVFIESLLHLLQEGLRAGEEDLLTACKSSLAHGPLLTLRYVMPHLPWHLSSLKHMLQVWLSRLLESLERAMHMTLPPLARPQEANMGADDVDVMGDEDNDDFDMDGDLGPETQIITTGCWLTMKEAILVIGKVADHAPSSGLKEDQLLNSEQTLHIGTLLLNMLLQMKHNGAVDIAHEGLCSLVKRVLKDADASLSILPSQWLDQLLARVCEPGQSRDDIIRRSAGLPPAFMSIFLAEPQGTHKHLLHAGLSGLLVIAGKQEEREPWPCVHSLNCLRMAFNHTDLALDSSGFFAQGMQVAIVGMDASAWEIRNSASLMYAALIMRMLGFRNLQKGELPRRAVTAADFFHRYPSLHSFLLQRLQRATQQLPAGFTGQQPSLFPILALLGRLRPSAAARKSDRDQHPLSPEAFVPLALLCGKAQPMAVRSLAAQSLAAVAPLGDSALVDHLLSQLPAAKEPISSQNLAHGTLLQLQQLVMAASQFLETTPDWLQLLPARLQSSASHLLSPCACPAVRSAFLGLFKSLQAALPDPARQQNSGLEAQDGTHAGISSKTNADSADDSYTAVTPAAIAALQKAVQYAANAALQSTPGILAVWPGIHGDARSGKAAPATDQSSMANALQLPYQAVWLKQATKTLLSGQGNSREQAALSPQLLQHPVSEVRAAAAKALVTRALQGPPQELPSTQELAFSHILQEQNLKVLRRLLFLANLVPTSRRAHHSSNAHCLLASATACDADSHPVQRQMSESQPFSLDSRARCSSALVQRLLILAQSHDPDVRQGALCCLGKIVSWATHCTPLPVDVMPELDLPHRGEQQTNHQIQQQPMTVAAAQLGPADTIPCFLALVAEAVKPWQPWQVRAAAARALQHSGLLKLKAASTALGDDQQAWTLAAWWATISLMEDEDEDVQSATASAAASAILGDGSASGAHVDWVQRRSFAFLFDDVGESPQHLQHLLDWIYRQLCHDACSSSSKVEQLIIWLGGIAKDLGSLVDRLQEQSGLEHTSAVLQVGTFRTAVFEQLTRALLGVQVAQAAFTDELRDAISMSVQQLKQLPLHPVLESLLDGAWSRLASAQDTALLKQGLGISVHELGHSRQPGLVLGSLTESF</sequence>
<comment type="caution">
    <text evidence="7">The sequence shown here is derived from an EMBL/GenBank/DDBJ whole genome shotgun (WGS) entry which is preliminary data.</text>
</comment>
<dbReference type="InterPro" id="IPR056842">
    <property type="entry name" value="THADA-like_TPR_C"/>
</dbReference>
<evidence type="ECO:0000256" key="3">
    <source>
        <dbReference type="SAM" id="MobiDB-lite"/>
    </source>
</evidence>
<evidence type="ECO:0000259" key="5">
    <source>
        <dbReference type="Pfam" id="PF25150"/>
    </source>
</evidence>
<feature type="domain" description="tRNA (32-2'-O)-methyltransferase regulator THADA-like TPR repeats region" evidence="5">
    <location>
        <begin position="636"/>
        <end position="867"/>
    </location>
</feature>
<dbReference type="SUPFAM" id="SSF48371">
    <property type="entry name" value="ARM repeat"/>
    <property type="match status" value="2"/>
</dbReference>
<dbReference type="Proteomes" id="UP001438707">
    <property type="component" value="Unassembled WGS sequence"/>
</dbReference>
<comment type="similarity">
    <text evidence="1">Belongs to the THADA family.</text>
</comment>
<evidence type="ECO:0000259" key="6">
    <source>
        <dbReference type="Pfam" id="PF25151"/>
    </source>
</evidence>
<evidence type="ECO:0000313" key="7">
    <source>
        <dbReference type="EMBL" id="KAK9830798.1"/>
    </source>
</evidence>
<feature type="domain" description="DUF2428" evidence="4">
    <location>
        <begin position="1086"/>
        <end position="1336"/>
    </location>
</feature>
<dbReference type="Pfam" id="PF10350">
    <property type="entry name" value="DUF2428"/>
    <property type="match status" value="1"/>
</dbReference>
<dbReference type="GO" id="GO:0005829">
    <property type="term" value="C:cytosol"/>
    <property type="evidence" value="ECO:0007669"/>
    <property type="project" value="TreeGrafter"/>
</dbReference>
<reference evidence="7 8" key="1">
    <citation type="journal article" date="2024" name="Nat. Commun.">
        <title>Phylogenomics reveals the evolutionary origins of lichenization in chlorophyte algae.</title>
        <authorList>
            <person name="Puginier C."/>
            <person name="Libourel C."/>
            <person name="Otte J."/>
            <person name="Skaloud P."/>
            <person name="Haon M."/>
            <person name="Grisel S."/>
            <person name="Petersen M."/>
            <person name="Berrin J.G."/>
            <person name="Delaux P.M."/>
            <person name="Dal Grande F."/>
            <person name="Keller J."/>
        </authorList>
    </citation>
    <scope>NUCLEOTIDE SEQUENCE [LARGE SCALE GENOMIC DNA]</scope>
    <source>
        <strain evidence="7 8">SAG 2145</strain>
    </source>
</reference>